<dbReference type="Proteomes" id="UP000179920">
    <property type="component" value="Chromosome II"/>
</dbReference>
<dbReference type="AlphaFoldDB" id="A0A1K0FX89"/>
<evidence type="ECO:0000313" key="2">
    <source>
        <dbReference type="Proteomes" id="UP000179920"/>
    </source>
</evidence>
<organism evidence="1 2">
    <name type="scientific">Ustilago bromivora</name>
    <dbReference type="NCBI Taxonomy" id="307758"/>
    <lineage>
        <taxon>Eukaryota</taxon>
        <taxon>Fungi</taxon>
        <taxon>Dikarya</taxon>
        <taxon>Basidiomycota</taxon>
        <taxon>Ustilaginomycotina</taxon>
        <taxon>Ustilaginomycetes</taxon>
        <taxon>Ustilaginales</taxon>
        <taxon>Ustilaginaceae</taxon>
        <taxon>Ustilago</taxon>
    </lineage>
</organism>
<reference evidence="2" key="1">
    <citation type="submission" date="2016-04" db="EMBL/GenBank/DDBJ databases">
        <authorList>
            <person name="Guldener U."/>
            <person name="Guldener U."/>
        </authorList>
    </citation>
    <scope>NUCLEOTIDE SEQUENCE [LARGE SCALE GENOMIC DNA]</scope>
    <source>
        <strain evidence="2">UB2112</strain>
    </source>
</reference>
<dbReference type="EMBL" id="LT558118">
    <property type="protein sequence ID" value="SAM69771.1"/>
    <property type="molecule type" value="Genomic_DNA"/>
</dbReference>
<gene>
    <name evidence="1" type="ORF">UBRO_20464</name>
</gene>
<evidence type="ECO:0000313" key="1">
    <source>
        <dbReference type="EMBL" id="SAM69771.1"/>
    </source>
</evidence>
<proteinExistence type="predicted"/>
<accession>A0A1K0FX89</accession>
<sequence>MLGFTTLPNTDRQVRLYTLKVFFDHAYFDRFIDGLKSIADQLPKKFVNSFLLLSGSGAARSASLRKRFDTGTLLTRIEKSAFFQPTFDPVNRLALVLQHAFVPGAPSRLLLRHHVFISGLTPVGLPLLKQLKGPAAKQVRLLFGDADSLDTLELDEAQANHVRCLPSEEHHRA</sequence>
<protein>
    <submittedName>
        <fullName evidence="1">Uncharacterized protein</fullName>
    </submittedName>
</protein>
<name>A0A1K0FX89_9BASI</name>